<organism evidence="6 7">
    <name type="scientific">Rossellomorea vietnamensis</name>
    <dbReference type="NCBI Taxonomy" id="218284"/>
    <lineage>
        <taxon>Bacteria</taxon>
        <taxon>Bacillati</taxon>
        <taxon>Bacillota</taxon>
        <taxon>Bacilli</taxon>
        <taxon>Bacillales</taxon>
        <taxon>Bacillaceae</taxon>
        <taxon>Rossellomorea</taxon>
    </lineage>
</organism>
<dbReference type="GO" id="GO:0004888">
    <property type="term" value="F:transmembrane signaling receptor activity"/>
    <property type="evidence" value="ECO:0007669"/>
    <property type="project" value="InterPro"/>
</dbReference>
<evidence type="ECO:0000256" key="4">
    <source>
        <dbReference type="SAM" id="Phobius"/>
    </source>
</evidence>
<evidence type="ECO:0000256" key="1">
    <source>
        <dbReference type="ARBA" id="ARBA00023224"/>
    </source>
</evidence>
<dbReference type="AlphaFoldDB" id="A0A5D4M1G1"/>
<feature type="transmembrane region" description="Helical" evidence="4">
    <location>
        <begin position="69"/>
        <end position="90"/>
    </location>
</feature>
<gene>
    <name evidence="6" type="ORF">FZC84_21810</name>
</gene>
<dbReference type="RefSeq" id="WP_148955272.1">
    <property type="nucleotide sequence ID" value="NZ_VTEG01000031.1"/>
</dbReference>
<dbReference type="Proteomes" id="UP000325182">
    <property type="component" value="Unassembled WGS sequence"/>
</dbReference>
<comment type="caution">
    <text evidence="6">The sequence shown here is derived from an EMBL/GenBank/DDBJ whole genome shotgun (WGS) entry which is preliminary data.</text>
</comment>
<protein>
    <recommendedName>
        <fullName evidence="5">Methyl-accepting transducer domain-containing protein</fullName>
    </recommendedName>
</protein>
<dbReference type="GO" id="GO:0007165">
    <property type="term" value="P:signal transduction"/>
    <property type="evidence" value="ECO:0007669"/>
    <property type="project" value="UniProtKB-KW"/>
</dbReference>
<dbReference type="Pfam" id="PF00015">
    <property type="entry name" value="MCPsignal"/>
    <property type="match status" value="1"/>
</dbReference>
<sequence>MTIDGLKLQDLKKKNLLMLLLYSASLIAAILYTVFNKNPLIETILYSTQLGAMIVFFLIFHVSIKKYSLFPLFTLPVVYIIIGVDILVNGGSGNNLIILLFLAVISALHFKLSLFAIGYGSGFILFILNKQFFTGPGEIDSIFIPGILVYIMLGILLYIVVKLNTNQFSQLQQFIIDAEAESVRKENQKALLESELHTIFKSINKVNDQIQHHLLSHNEMKTALQEISAGSQTQSDQINSIASISETTMKQMEGMASMAEVLFQHSEEANTTAVNGTAKADGLQLDMNELNILIDELSITFAELTNKFEETNSFVGIIQGITEQTNLLALNASIEAARAGEAGRGFSIVADEIRKLAVMTSNTAARINENLTAVNQTNSTALQKMNLSSSKLSENIQAVGDVSSSFKELRSKLQLLQSEFHTMAANSDSVKEQTVHAELSTKELAAVIQEASAGLEEVSATIETLNEDTGTIASYINETVKSAEKIQANIDNK</sequence>
<keyword evidence="4" id="KW-0812">Transmembrane</keyword>
<keyword evidence="4" id="KW-1133">Transmembrane helix</keyword>
<keyword evidence="1 3" id="KW-0807">Transducer</keyword>
<comment type="similarity">
    <text evidence="2">Belongs to the methyl-accepting chemotaxis (MCP) protein family.</text>
</comment>
<dbReference type="Gene3D" id="1.10.287.950">
    <property type="entry name" value="Methyl-accepting chemotaxis protein"/>
    <property type="match status" value="1"/>
</dbReference>
<evidence type="ECO:0000313" key="7">
    <source>
        <dbReference type="Proteomes" id="UP000325182"/>
    </source>
</evidence>
<keyword evidence="4" id="KW-0472">Membrane</keyword>
<dbReference type="SMART" id="SM00283">
    <property type="entry name" value="MA"/>
    <property type="match status" value="1"/>
</dbReference>
<feature type="transmembrane region" description="Helical" evidence="4">
    <location>
        <begin position="41"/>
        <end position="62"/>
    </location>
</feature>
<accession>A0A5D4M1G1</accession>
<feature type="transmembrane region" description="Helical" evidence="4">
    <location>
        <begin position="16"/>
        <end position="35"/>
    </location>
</feature>
<proteinExistence type="inferred from homology"/>
<dbReference type="GO" id="GO:0006935">
    <property type="term" value="P:chemotaxis"/>
    <property type="evidence" value="ECO:0007669"/>
    <property type="project" value="InterPro"/>
</dbReference>
<dbReference type="GO" id="GO:0016020">
    <property type="term" value="C:membrane"/>
    <property type="evidence" value="ECO:0007669"/>
    <property type="project" value="InterPro"/>
</dbReference>
<dbReference type="PROSITE" id="PS50111">
    <property type="entry name" value="CHEMOTAXIS_TRANSDUC_2"/>
    <property type="match status" value="1"/>
</dbReference>
<evidence type="ECO:0000256" key="3">
    <source>
        <dbReference type="PROSITE-ProRule" id="PRU00284"/>
    </source>
</evidence>
<dbReference type="PANTHER" id="PTHR32089:SF112">
    <property type="entry name" value="LYSOZYME-LIKE PROTEIN-RELATED"/>
    <property type="match status" value="1"/>
</dbReference>
<evidence type="ECO:0000313" key="6">
    <source>
        <dbReference type="EMBL" id="TYR95337.1"/>
    </source>
</evidence>
<name>A0A5D4M1G1_9BACI</name>
<feature type="transmembrane region" description="Helical" evidence="4">
    <location>
        <begin position="96"/>
        <end position="129"/>
    </location>
</feature>
<dbReference type="SUPFAM" id="SSF58104">
    <property type="entry name" value="Methyl-accepting chemotaxis protein (MCP) signaling domain"/>
    <property type="match status" value="1"/>
</dbReference>
<dbReference type="PANTHER" id="PTHR32089">
    <property type="entry name" value="METHYL-ACCEPTING CHEMOTAXIS PROTEIN MCPB"/>
    <property type="match status" value="1"/>
</dbReference>
<dbReference type="InterPro" id="IPR004089">
    <property type="entry name" value="MCPsignal_dom"/>
</dbReference>
<reference evidence="6 7" key="1">
    <citation type="submission" date="2019-08" db="EMBL/GenBank/DDBJ databases">
        <title>Bacillus genomes from the desert of Cuatro Cienegas, Coahuila.</title>
        <authorList>
            <person name="Olmedo-Alvarez G."/>
        </authorList>
    </citation>
    <scope>NUCLEOTIDE SEQUENCE [LARGE SCALE GENOMIC DNA]</scope>
    <source>
        <strain evidence="6 7">CH128b_4D</strain>
    </source>
</reference>
<feature type="transmembrane region" description="Helical" evidence="4">
    <location>
        <begin position="141"/>
        <end position="161"/>
    </location>
</feature>
<feature type="domain" description="Methyl-accepting transducer" evidence="5">
    <location>
        <begin position="218"/>
        <end position="466"/>
    </location>
</feature>
<dbReference type="InterPro" id="IPR004090">
    <property type="entry name" value="Chemotax_Me-accpt_rcpt"/>
</dbReference>
<dbReference type="PRINTS" id="PR00260">
    <property type="entry name" value="CHEMTRNSDUCR"/>
</dbReference>
<dbReference type="EMBL" id="VTEG01000031">
    <property type="protein sequence ID" value="TYR95337.1"/>
    <property type="molecule type" value="Genomic_DNA"/>
</dbReference>
<evidence type="ECO:0000259" key="5">
    <source>
        <dbReference type="PROSITE" id="PS50111"/>
    </source>
</evidence>
<evidence type="ECO:0000256" key="2">
    <source>
        <dbReference type="ARBA" id="ARBA00029447"/>
    </source>
</evidence>